<evidence type="ECO:0000313" key="5">
    <source>
        <dbReference type="Proteomes" id="UP000374630"/>
    </source>
</evidence>
<reference evidence="4 5" key="1">
    <citation type="journal article" date="2019" name="Syst. Appl. Microbiol.">
        <title>Characterization of Bifidobacterium species in feaces of the Egyptian fruit bat: Description of B. vespertilionis sp. nov. and B. rousetti sp. nov.</title>
        <authorList>
            <person name="Modesto M."/>
            <person name="Satti M."/>
            <person name="Watanabe K."/>
            <person name="Puglisi E."/>
            <person name="Morelli L."/>
            <person name="Huang C.-H."/>
            <person name="Liou J.-S."/>
            <person name="Miyashita M."/>
            <person name="Tamura T."/>
            <person name="Saito S."/>
            <person name="Mori K."/>
            <person name="Huang L."/>
            <person name="Sciavilla P."/>
            <person name="Sandri C."/>
            <person name="Spiezio C."/>
            <person name="Vitali F."/>
            <person name="Cavalieri D."/>
            <person name="Perpetuini G."/>
            <person name="Tofalo R."/>
            <person name="Bonetti A."/>
            <person name="Arita M."/>
            <person name="Mattarelli P."/>
        </authorList>
    </citation>
    <scope>NUCLEOTIDE SEQUENCE [LARGE SCALE GENOMIC DNA]</scope>
    <source>
        <strain evidence="2 5">RST16</strain>
        <strain evidence="3 4">RST8</strain>
    </source>
</reference>
<dbReference type="RefSeq" id="WP_150353620.1">
    <property type="nucleotide sequence ID" value="NZ_RZNZ01000008.1"/>
</dbReference>
<dbReference type="Proteomes" id="UP000345527">
    <property type="component" value="Unassembled WGS sequence"/>
</dbReference>
<sequence length="559" mass="58474">MTESIATIVRLRWALTFAAMRKSVAQTVGYVITAVIAVSVVIGAAIAGWMAGLLPIGDDAAFLGSLNAAVVFVGSVLVLMIILFQLLYLGQGSTLTPGKFALYGIPDRTLSLGLLLAGLSGMPAIVGVLGMMLWALAYRGLGSAAVIGQIIAAPLFVVVAMSLSKLVVAAVSSLVRSARGKNLFYAIVVLAVILFSQVGGALTARTAIDGSVQTVSVRVESLLVVSDVVSWTPFGAAFQLPFDAFRGDWGPFAARVLILVATVILCFMGSTACLRHDRLTAGMSAGQSARASTTASAKGLGAFARMADSPSGAIAARLFTYLKRDARQTMLFIMPLLFVVLMGFQSHGVTPVIWMGLAMGSWFMFLGEGNGLAYDGRGYTMEVIAGVSGFTDRKGRVHLLASLATAYILTLALGIFVFTGDWRDGDLASLDMALVGMALGLSYASLGLAEVLSVVLMYPVPPIDKPFSTPQGRAVAQGFFPFVQMLGTPLTFLPTGVLAIVMGISGMFESSPIWSVRLLGLIALANGVGILALGTWLGGKLLDMRSLSVLKTLNGFASL</sequence>
<feature type="transmembrane region" description="Helical" evidence="1">
    <location>
        <begin position="110"/>
        <end position="134"/>
    </location>
</feature>
<feature type="transmembrane region" description="Helical" evidence="1">
    <location>
        <begin position="514"/>
        <end position="537"/>
    </location>
</feature>
<keyword evidence="1" id="KW-0472">Membrane</keyword>
<feature type="transmembrane region" description="Helical" evidence="1">
    <location>
        <begin position="352"/>
        <end position="376"/>
    </location>
</feature>
<protein>
    <submittedName>
        <fullName evidence="3">ABC transporter permease</fullName>
    </submittedName>
</protein>
<dbReference type="Proteomes" id="UP000374630">
    <property type="component" value="Unassembled WGS sequence"/>
</dbReference>
<feature type="transmembrane region" description="Helical" evidence="1">
    <location>
        <begin position="30"/>
        <end position="54"/>
    </location>
</feature>
<evidence type="ECO:0000313" key="3">
    <source>
        <dbReference type="EMBL" id="KAA8823875.1"/>
    </source>
</evidence>
<organism evidence="3 4">
    <name type="scientific">Bifidobacterium vespertilionis</name>
    <dbReference type="NCBI Taxonomy" id="2562524"/>
    <lineage>
        <taxon>Bacteria</taxon>
        <taxon>Bacillati</taxon>
        <taxon>Actinomycetota</taxon>
        <taxon>Actinomycetes</taxon>
        <taxon>Bifidobacteriales</taxon>
        <taxon>Bifidobacteriaceae</taxon>
        <taxon>Bifidobacterium</taxon>
    </lineage>
</organism>
<comment type="caution">
    <text evidence="3">The sequence shown here is derived from an EMBL/GenBank/DDBJ whole genome shotgun (WGS) entry which is preliminary data.</text>
</comment>
<dbReference type="EMBL" id="RZOA01000005">
    <property type="protein sequence ID" value="KAA8823875.1"/>
    <property type="molecule type" value="Genomic_DNA"/>
</dbReference>
<accession>A0A5J5DVE8</accession>
<evidence type="ECO:0000313" key="4">
    <source>
        <dbReference type="Proteomes" id="UP000345527"/>
    </source>
</evidence>
<keyword evidence="1" id="KW-0812">Transmembrane</keyword>
<proteinExistence type="predicted"/>
<feature type="transmembrane region" description="Helical" evidence="1">
    <location>
        <begin position="432"/>
        <end position="458"/>
    </location>
</feature>
<evidence type="ECO:0000256" key="1">
    <source>
        <dbReference type="SAM" id="Phobius"/>
    </source>
</evidence>
<feature type="transmembrane region" description="Helical" evidence="1">
    <location>
        <begin position="183"/>
        <end position="202"/>
    </location>
</feature>
<feature type="transmembrane region" description="Helical" evidence="1">
    <location>
        <begin position="329"/>
        <end position="346"/>
    </location>
</feature>
<keyword evidence="5" id="KW-1185">Reference proteome</keyword>
<feature type="transmembrane region" description="Helical" evidence="1">
    <location>
        <begin position="66"/>
        <end position="89"/>
    </location>
</feature>
<dbReference type="AlphaFoldDB" id="A0A5J5DVE8"/>
<gene>
    <name evidence="3" type="ORF">EM848_03495</name>
    <name evidence="2" type="ORF">EMO90_07155</name>
</gene>
<feature type="transmembrane region" description="Helical" evidence="1">
    <location>
        <begin position="252"/>
        <end position="274"/>
    </location>
</feature>
<dbReference type="OrthoDB" id="3261041at2"/>
<name>A0A5J5DVE8_9BIFI</name>
<evidence type="ECO:0000313" key="2">
    <source>
        <dbReference type="EMBL" id="KAA8820200.1"/>
    </source>
</evidence>
<feature type="transmembrane region" description="Helical" evidence="1">
    <location>
        <begin position="397"/>
        <end position="420"/>
    </location>
</feature>
<feature type="transmembrane region" description="Helical" evidence="1">
    <location>
        <begin position="146"/>
        <end position="171"/>
    </location>
</feature>
<keyword evidence="1" id="KW-1133">Transmembrane helix</keyword>
<dbReference type="EMBL" id="RZNZ01000008">
    <property type="protein sequence ID" value="KAA8820200.1"/>
    <property type="molecule type" value="Genomic_DNA"/>
</dbReference>
<feature type="transmembrane region" description="Helical" evidence="1">
    <location>
        <begin position="479"/>
        <end position="508"/>
    </location>
</feature>